<keyword evidence="3" id="KW-0645">Protease</keyword>
<dbReference type="PANTHER" id="PTHR11963:SF23">
    <property type="entry name" value="CYTOSOL AMINOPEPTIDASE"/>
    <property type="match status" value="1"/>
</dbReference>
<dbReference type="AlphaFoldDB" id="A0A7U7IE49"/>
<dbReference type="KEGG" id="sauw:SAI5S5_1006560"/>
<dbReference type="CDD" id="cd00433">
    <property type="entry name" value="Peptidase_M17"/>
    <property type="match status" value="1"/>
</dbReference>
<dbReference type="KEGG" id="saut:SAI1T1_2006590"/>
<dbReference type="KEGG" id="sauj:SAI2T2_1006610"/>
<feature type="domain" description="Cytosol aminopeptidase" evidence="9">
    <location>
        <begin position="362"/>
        <end position="369"/>
    </location>
</feature>
<accession>A0A7U7IE49</accession>
<sequence>MSLKGFIVVQFEVSNISNLRRYIMNFKLNNTLSNEINTLIIGIPEHLNQLERISFNHIDITESLERLKHQHIIGSKVGKIYTTAFDVQDQTYRLITVGLGNLKARSYQDMLKIWGHLFQYIKSEHIEDTYLLMDSFISKYDQLSDVLMACGIQSERATYEFDHYKSSKKAPFKTNLNLISESLIELDFIHEGISIGQSINLARDFSNMPPNVLTPQTFAEDIVNHFKNTKVKVDVKDYDTLVSEGFGLLQAVGKGSKHKPRLVTITYNGKDKDVAPIALVGKGITYDSGGYSIKTKNGMATMKFDMCGAANVVGIIEAASRLQLPVNIVGVLACAENMINEASMKPDDVFTALSGETVEVMNTDAEGRLVLADAVYYANQYQPSVIMDFATLTGAAIVALGDDKAAAFESNSKVILNDILQISSKVDEMVFELPITATERASINHSDIADLVNHTNGQGKALFAASFVTHFSGQTPHIHFDIAGPATTNKASYNGPKGPTGFMIPTIVQWLKQQ</sequence>
<evidence type="ECO:0000256" key="5">
    <source>
        <dbReference type="ARBA" id="ARBA00033172"/>
    </source>
</evidence>
<dbReference type="PANTHER" id="PTHR11963">
    <property type="entry name" value="LEUCINE AMINOPEPTIDASE-RELATED"/>
    <property type="match status" value="1"/>
</dbReference>
<evidence type="ECO:0000259" key="9">
    <source>
        <dbReference type="PROSITE" id="PS00631"/>
    </source>
</evidence>
<protein>
    <recommendedName>
        <fullName evidence="7">Probable cytosol aminopeptidase</fullName>
    </recommendedName>
    <alternativeName>
        <fullName evidence="8">Leucine aminopeptidase</fullName>
    </alternativeName>
    <alternativeName>
        <fullName evidence="5">Leucyl aminopeptidase</fullName>
    </alternativeName>
</protein>
<comment type="function">
    <text evidence="6">Presumably involved in the processing and regular turnover of intracellular proteins. Catalyzes the removal of unsubstituted N-terminal amino acids from various peptides.</text>
</comment>
<dbReference type="InterPro" id="IPR008283">
    <property type="entry name" value="Peptidase_M17_N"/>
</dbReference>
<evidence type="ECO:0000313" key="11">
    <source>
        <dbReference type="Proteomes" id="UP000032744"/>
    </source>
</evidence>
<evidence type="ECO:0000256" key="6">
    <source>
        <dbReference type="ARBA" id="ARBA00049972"/>
    </source>
</evidence>
<dbReference type="KEGG" id="sauv:SAI7S6_1006600"/>
<dbReference type="KEGG" id="sauk:SAI3T3_1006600"/>
<dbReference type="Pfam" id="PF00883">
    <property type="entry name" value="Peptidase_M17"/>
    <property type="match status" value="1"/>
</dbReference>
<dbReference type="SUPFAM" id="SSF53187">
    <property type="entry name" value="Zn-dependent exopeptidases"/>
    <property type="match status" value="1"/>
</dbReference>
<dbReference type="GO" id="GO:0005737">
    <property type="term" value="C:cytoplasm"/>
    <property type="evidence" value="ECO:0007669"/>
    <property type="project" value="InterPro"/>
</dbReference>
<dbReference type="Proteomes" id="UP000032744">
    <property type="component" value="Chromosome"/>
</dbReference>
<dbReference type="InterPro" id="IPR043472">
    <property type="entry name" value="Macro_dom-like"/>
</dbReference>
<name>A0A7U7IE49_STAAU</name>
<dbReference type="Gene3D" id="3.40.220.10">
    <property type="entry name" value="Leucine Aminopeptidase, subunit E, domain 1"/>
    <property type="match status" value="1"/>
</dbReference>
<evidence type="ECO:0000256" key="3">
    <source>
        <dbReference type="ARBA" id="ARBA00022670"/>
    </source>
</evidence>
<reference evidence="10 11" key="1">
    <citation type="journal article" date="2012" name="PLoS ONE">
        <title>Short term evolution of a highly transmissible methicillin-resistant Staphylococcus aureus clone (ST228) in a tertiary care hospital.</title>
        <authorList>
            <person name="Vogel V."/>
            <person name="Falquet L."/>
            <person name="Calderon-Copete S.P."/>
            <person name="Basset P."/>
            <person name="Blanc D.S."/>
        </authorList>
    </citation>
    <scope>NUCLEOTIDE SEQUENCE [LARGE SCALE GENOMIC DNA]</scope>
    <source>
        <strain evidence="11">ST228/18412</strain>
    </source>
</reference>
<dbReference type="EMBL" id="HE579071">
    <property type="protein sequence ID" value="CCJ22410.1"/>
    <property type="molecule type" value="Genomic_DNA"/>
</dbReference>
<dbReference type="SUPFAM" id="SSF52949">
    <property type="entry name" value="Macro domain-like"/>
    <property type="match status" value="1"/>
</dbReference>
<keyword evidence="4" id="KW-0378">Hydrolase</keyword>
<dbReference type="Gene3D" id="3.40.630.10">
    <property type="entry name" value="Zn peptidases"/>
    <property type="match status" value="1"/>
</dbReference>
<keyword evidence="2 10" id="KW-0031">Aminopeptidase</keyword>
<organism evidence="10 11">
    <name type="scientific">Staphylococcus aureus subsp. aureus ST228</name>
    <dbReference type="NCBI Taxonomy" id="1074919"/>
    <lineage>
        <taxon>Bacteria</taxon>
        <taxon>Bacillati</taxon>
        <taxon>Bacillota</taxon>
        <taxon>Bacilli</taxon>
        <taxon>Bacillales</taxon>
        <taxon>Staphylococcaceae</taxon>
        <taxon>Staphylococcus</taxon>
    </lineage>
</organism>
<evidence type="ECO:0000256" key="4">
    <source>
        <dbReference type="ARBA" id="ARBA00022801"/>
    </source>
</evidence>
<evidence type="ECO:0000256" key="2">
    <source>
        <dbReference type="ARBA" id="ARBA00022438"/>
    </source>
</evidence>
<gene>
    <name evidence="10" type="ORF">SAI7S6_1006600</name>
</gene>
<evidence type="ECO:0000256" key="8">
    <source>
        <dbReference type="ARBA" id="ARBA00050061"/>
    </source>
</evidence>
<dbReference type="GO" id="GO:0030145">
    <property type="term" value="F:manganese ion binding"/>
    <property type="evidence" value="ECO:0007669"/>
    <property type="project" value="InterPro"/>
</dbReference>
<dbReference type="GO" id="GO:0006508">
    <property type="term" value="P:proteolysis"/>
    <property type="evidence" value="ECO:0007669"/>
    <property type="project" value="UniProtKB-KW"/>
</dbReference>
<dbReference type="GO" id="GO:0070006">
    <property type="term" value="F:metalloaminopeptidase activity"/>
    <property type="evidence" value="ECO:0007669"/>
    <property type="project" value="InterPro"/>
</dbReference>
<evidence type="ECO:0000256" key="7">
    <source>
        <dbReference type="ARBA" id="ARBA00050021"/>
    </source>
</evidence>
<dbReference type="InterPro" id="IPR011356">
    <property type="entry name" value="Leucine_aapep/pepB"/>
</dbReference>
<evidence type="ECO:0000256" key="1">
    <source>
        <dbReference type="ARBA" id="ARBA00009528"/>
    </source>
</evidence>
<proteinExistence type="inferred from homology"/>
<dbReference type="KEGG" id="saux:SAI6T6_1006570"/>
<dbReference type="PRINTS" id="PR00481">
    <property type="entry name" value="LAMNOPPTDASE"/>
</dbReference>
<dbReference type="InterPro" id="IPR000819">
    <property type="entry name" value="Peptidase_M17_C"/>
</dbReference>
<evidence type="ECO:0000313" key="10">
    <source>
        <dbReference type="EMBL" id="CCJ22410.1"/>
    </source>
</evidence>
<dbReference type="KEGG" id="sauy:SAI8T7_1006600"/>
<dbReference type="Pfam" id="PF02789">
    <property type="entry name" value="Peptidase_M17_N"/>
    <property type="match status" value="1"/>
</dbReference>
<comment type="similarity">
    <text evidence="1">Belongs to the peptidase M17 family.</text>
</comment>
<dbReference type="KEGG" id="sauq:SAI4T8_1006590"/>
<dbReference type="PROSITE" id="PS00631">
    <property type="entry name" value="CYTOSOL_AP"/>
    <property type="match status" value="1"/>
</dbReference>